<reference evidence="2" key="2">
    <citation type="submission" date="2020-09" db="EMBL/GenBank/DDBJ databases">
        <authorList>
            <person name="Sun Q."/>
            <person name="Ohkuma M."/>
        </authorList>
    </citation>
    <scope>NUCLEOTIDE SEQUENCE</scope>
    <source>
        <strain evidence="2">JCM 19831</strain>
    </source>
</reference>
<dbReference type="SUPFAM" id="SSF89796">
    <property type="entry name" value="CoA-transferase family III (CaiB/BaiF)"/>
    <property type="match status" value="1"/>
</dbReference>
<dbReference type="InterPro" id="IPR050483">
    <property type="entry name" value="CoA-transferase_III_domain"/>
</dbReference>
<dbReference type="Pfam" id="PF02515">
    <property type="entry name" value="CoA_transf_3"/>
    <property type="match status" value="1"/>
</dbReference>
<dbReference type="PANTHER" id="PTHR48207">
    <property type="entry name" value="SUCCINATE--HYDROXYMETHYLGLUTARATE COA-TRANSFERASE"/>
    <property type="match status" value="1"/>
</dbReference>
<dbReference type="Gene3D" id="3.30.1540.10">
    <property type="entry name" value="formyl-coa transferase, domain 3"/>
    <property type="match status" value="1"/>
</dbReference>
<name>A0A917TEN5_9ACTN</name>
<dbReference type="PANTHER" id="PTHR48207:SF3">
    <property type="entry name" value="SUCCINATE--HYDROXYMETHYLGLUTARATE COA-TRANSFERASE"/>
    <property type="match status" value="1"/>
</dbReference>
<dbReference type="RefSeq" id="WP_190249688.1">
    <property type="nucleotide sequence ID" value="NZ_BMPI01000009.1"/>
</dbReference>
<dbReference type="InterPro" id="IPR023606">
    <property type="entry name" value="CoA-Trfase_III_dom_1_sf"/>
</dbReference>
<dbReference type="InterPro" id="IPR003673">
    <property type="entry name" value="CoA-Trfase_fam_III"/>
</dbReference>
<dbReference type="AlphaFoldDB" id="A0A917TEN5"/>
<dbReference type="Proteomes" id="UP000642070">
    <property type="component" value="Unassembled WGS sequence"/>
</dbReference>
<keyword evidence="3" id="KW-1185">Reference proteome</keyword>
<evidence type="ECO:0000313" key="2">
    <source>
        <dbReference type="EMBL" id="GGM20684.1"/>
    </source>
</evidence>
<organism evidence="2 3">
    <name type="scientific">Dactylosporangium sucinum</name>
    <dbReference type="NCBI Taxonomy" id="1424081"/>
    <lineage>
        <taxon>Bacteria</taxon>
        <taxon>Bacillati</taxon>
        <taxon>Actinomycetota</taxon>
        <taxon>Actinomycetes</taxon>
        <taxon>Micromonosporales</taxon>
        <taxon>Micromonosporaceae</taxon>
        <taxon>Dactylosporangium</taxon>
    </lineage>
</organism>
<sequence>MYDVLNGVRVVELSTWTMVPSCGAVCAEWGADVIKIEHPSGDPQRRVRFTPSADEPAALTMTHLPNRGKRSVALDLHAERGREVLLRLVESADVFLTNFLAPARRKLRVDVEDLRAVNPRLVYAKATGQGPKGPDADLGGYDISAGWARPSMVQQMMAFGADEPPAMPPGLVDLQAGFNLAAGIAGALFKLERTGQPSVVDVSLLSAALWMLGPNLSAAYYDSEILHATGRYDPAHGALTNSYRTRDGRWLYLVFIEPDRYWHDFCRRIDRPDLAADPRFATAEVRAQHVKACVDELEAVFATRTLDEWRAALDGMEGPWAPVQTAAETVRDPQVVANGYLGFAGAGDAAFALVSNPVQFDGQPVGPVALAPAVGEHSDTVLAGLGYDPETIRALHDEGVVG</sequence>
<dbReference type="EMBL" id="BMPI01000009">
    <property type="protein sequence ID" value="GGM20684.1"/>
    <property type="molecule type" value="Genomic_DNA"/>
</dbReference>
<accession>A0A917TEN5</accession>
<dbReference type="Gene3D" id="3.40.50.10540">
    <property type="entry name" value="Crotonobetainyl-coa:carnitine coa-transferase, domain 1"/>
    <property type="match status" value="1"/>
</dbReference>
<keyword evidence="1 2" id="KW-0808">Transferase</keyword>
<evidence type="ECO:0000313" key="3">
    <source>
        <dbReference type="Proteomes" id="UP000642070"/>
    </source>
</evidence>
<protein>
    <submittedName>
        <fullName evidence="2">CoA transferase</fullName>
    </submittedName>
</protein>
<dbReference type="GO" id="GO:0008410">
    <property type="term" value="F:CoA-transferase activity"/>
    <property type="evidence" value="ECO:0007669"/>
    <property type="project" value="TreeGrafter"/>
</dbReference>
<evidence type="ECO:0000256" key="1">
    <source>
        <dbReference type="ARBA" id="ARBA00022679"/>
    </source>
</evidence>
<dbReference type="InterPro" id="IPR044855">
    <property type="entry name" value="CoA-Trfase_III_dom3_sf"/>
</dbReference>
<proteinExistence type="predicted"/>
<reference evidence="2" key="1">
    <citation type="journal article" date="2014" name="Int. J. Syst. Evol. Microbiol.">
        <title>Complete genome sequence of Corynebacterium casei LMG S-19264T (=DSM 44701T), isolated from a smear-ripened cheese.</title>
        <authorList>
            <consortium name="US DOE Joint Genome Institute (JGI-PGF)"/>
            <person name="Walter F."/>
            <person name="Albersmeier A."/>
            <person name="Kalinowski J."/>
            <person name="Ruckert C."/>
        </authorList>
    </citation>
    <scope>NUCLEOTIDE SEQUENCE</scope>
    <source>
        <strain evidence="2">JCM 19831</strain>
    </source>
</reference>
<comment type="caution">
    <text evidence="2">The sequence shown here is derived from an EMBL/GenBank/DDBJ whole genome shotgun (WGS) entry which is preliminary data.</text>
</comment>
<gene>
    <name evidence="2" type="ORF">GCM10007977_022230</name>
</gene>